<evidence type="ECO:0000256" key="3">
    <source>
        <dbReference type="ARBA" id="ARBA00023015"/>
    </source>
</evidence>
<dbReference type="InterPro" id="IPR009044">
    <property type="entry name" value="ssDNA-bd_transcriptional_reg"/>
</dbReference>
<evidence type="ECO:0000256" key="1">
    <source>
        <dbReference type="ARBA" id="ARBA00004123"/>
    </source>
</evidence>
<sequence>MESVSAPGQYKSAYKKYNKWNNWNKNKDGNNEGTDNTDNQNTSTNYSTSNQPETSFDLGKNKRVTVRQFRNVNLIDIREYYKDSNGDLKPGKKGISLTEDMFDSLLSNYKNIDDALRRLGSDRKNNIDSHAFDNLKSNESKITQSSTAGTLLIDNTGTVKSEDGSIGSKRTLDEQKDRDNKRVKESGSQTPAPPQEEQHKKVEALENSANLVIPTKQEKKEVDSDDDFANDLENELNN</sequence>
<feature type="compositionally biased region" description="Low complexity" evidence="7">
    <location>
        <begin position="31"/>
        <end position="51"/>
    </location>
</feature>
<dbReference type="GO" id="GO:0003682">
    <property type="term" value="F:chromatin binding"/>
    <property type="evidence" value="ECO:0007669"/>
    <property type="project" value="EnsemblFungi"/>
</dbReference>
<dbReference type="Gene3D" id="2.30.31.10">
    <property type="entry name" value="Transcriptional Coactivator Pc4, Chain A"/>
    <property type="match status" value="1"/>
</dbReference>
<dbReference type="VEuPathDB" id="FungiDB:HGUI_03206"/>
<dbReference type="GO" id="GO:0051880">
    <property type="term" value="F:G-quadruplex DNA binding"/>
    <property type="evidence" value="ECO:0007669"/>
    <property type="project" value="EnsemblFungi"/>
</dbReference>
<evidence type="ECO:0000313" key="10">
    <source>
        <dbReference type="Proteomes" id="UP000183365"/>
    </source>
</evidence>
<evidence type="ECO:0000256" key="7">
    <source>
        <dbReference type="SAM" id="MobiDB-lite"/>
    </source>
</evidence>
<comment type="subcellular location">
    <subcellularLocation>
        <location evidence="1">Nucleus</location>
    </subcellularLocation>
</comment>
<gene>
    <name evidence="9" type="ORF">HGUI_03206</name>
</gene>
<evidence type="ECO:0000256" key="2">
    <source>
        <dbReference type="ARBA" id="ARBA00009001"/>
    </source>
</evidence>
<reference evidence="10" key="1">
    <citation type="submission" date="2016-11" db="EMBL/GenBank/DDBJ databases">
        <authorList>
            <person name="Guldener U."/>
        </authorList>
    </citation>
    <scope>NUCLEOTIDE SEQUENCE [LARGE SCALE GENOMIC DNA]</scope>
</reference>
<keyword evidence="6" id="KW-0539">Nucleus</keyword>
<dbReference type="GO" id="GO:0045945">
    <property type="term" value="P:positive regulation of transcription by RNA polymerase III"/>
    <property type="evidence" value="ECO:0007669"/>
    <property type="project" value="EnsemblFungi"/>
</dbReference>
<feature type="domain" description="Transcriptional coactivator p15 (PC4) C-terminal" evidence="8">
    <location>
        <begin position="56"/>
        <end position="107"/>
    </location>
</feature>
<dbReference type="EMBL" id="FQNF01000074">
    <property type="protein sequence ID" value="SGZ41006.1"/>
    <property type="molecule type" value="Genomic_DNA"/>
</dbReference>
<keyword evidence="5" id="KW-0804">Transcription</keyword>
<dbReference type="GO" id="GO:0006369">
    <property type="term" value="P:termination of RNA polymerase II transcription"/>
    <property type="evidence" value="ECO:0007669"/>
    <property type="project" value="EnsemblFungi"/>
</dbReference>
<evidence type="ECO:0000259" key="8">
    <source>
        <dbReference type="Pfam" id="PF02229"/>
    </source>
</evidence>
<dbReference type="SUPFAM" id="SSF54447">
    <property type="entry name" value="ssDNA-binding transcriptional regulator domain"/>
    <property type="match status" value="1"/>
</dbReference>
<comment type="similarity">
    <text evidence="2">Belongs to the transcriptional coactivator PC4 family.</text>
</comment>
<dbReference type="OrthoDB" id="3972567at2759"/>
<dbReference type="InterPro" id="IPR045125">
    <property type="entry name" value="Sub1/Tcp4-like"/>
</dbReference>
<name>A0A1L0FN66_9ASCO</name>
<accession>A0A1L0FN66</accession>
<dbReference type="GO" id="GO:0006303">
    <property type="term" value="P:double-strand break repair via nonhomologous end joining"/>
    <property type="evidence" value="ECO:0007669"/>
    <property type="project" value="EnsemblFungi"/>
</dbReference>
<dbReference type="GO" id="GO:0005730">
    <property type="term" value="C:nucleolus"/>
    <property type="evidence" value="ECO:0007669"/>
    <property type="project" value="EnsemblFungi"/>
</dbReference>
<protein>
    <recommendedName>
        <fullName evidence="8">Transcriptional coactivator p15 (PC4) C-terminal domain-containing protein</fullName>
    </recommendedName>
</protein>
<evidence type="ECO:0000256" key="4">
    <source>
        <dbReference type="ARBA" id="ARBA00023125"/>
    </source>
</evidence>
<dbReference type="AlphaFoldDB" id="A0A1L0FN66"/>
<feature type="compositionally biased region" description="Basic and acidic residues" evidence="7">
    <location>
        <begin position="170"/>
        <end position="185"/>
    </location>
</feature>
<dbReference type="PANTHER" id="PTHR13215">
    <property type="entry name" value="RNA POLYMERASE II TRANSCRIPTIONAL COACTIVATOR"/>
    <property type="match status" value="1"/>
</dbReference>
<dbReference type="GO" id="GO:0070898">
    <property type="term" value="P:RNA polymerase III preinitiation complex assembly"/>
    <property type="evidence" value="ECO:0007669"/>
    <property type="project" value="EnsemblFungi"/>
</dbReference>
<dbReference type="GO" id="GO:0032968">
    <property type="term" value="P:positive regulation of transcription elongation by RNA polymerase II"/>
    <property type="evidence" value="ECO:0007669"/>
    <property type="project" value="EnsemblFungi"/>
</dbReference>
<evidence type="ECO:0000256" key="6">
    <source>
        <dbReference type="ARBA" id="ARBA00023242"/>
    </source>
</evidence>
<keyword evidence="10" id="KW-1185">Reference proteome</keyword>
<dbReference type="GO" id="GO:0005654">
    <property type="term" value="C:nucleoplasm"/>
    <property type="evidence" value="ECO:0007669"/>
    <property type="project" value="EnsemblFungi"/>
</dbReference>
<feature type="compositionally biased region" description="Acidic residues" evidence="7">
    <location>
        <begin position="223"/>
        <end position="238"/>
    </location>
</feature>
<dbReference type="GO" id="GO:0075297">
    <property type="term" value="P:negative regulation of ascospore formation"/>
    <property type="evidence" value="ECO:0007669"/>
    <property type="project" value="EnsemblFungi"/>
</dbReference>
<dbReference type="Proteomes" id="UP000183365">
    <property type="component" value="Unassembled WGS sequence"/>
</dbReference>
<dbReference type="GO" id="GO:0071444">
    <property type="term" value="P:cellular response to pheromone"/>
    <property type="evidence" value="ECO:0007669"/>
    <property type="project" value="EnsemblFungi"/>
</dbReference>
<dbReference type="GO" id="GO:0006972">
    <property type="term" value="P:hyperosmotic response"/>
    <property type="evidence" value="ECO:0007669"/>
    <property type="project" value="EnsemblFungi"/>
</dbReference>
<dbReference type="Pfam" id="PF02229">
    <property type="entry name" value="PC4"/>
    <property type="match status" value="1"/>
</dbReference>
<evidence type="ECO:0000256" key="5">
    <source>
        <dbReference type="ARBA" id="ARBA00023163"/>
    </source>
</evidence>
<feature type="region of interest" description="Disordered" evidence="7">
    <location>
        <begin position="157"/>
        <end position="238"/>
    </location>
</feature>
<dbReference type="GO" id="GO:0003713">
    <property type="term" value="F:transcription coactivator activity"/>
    <property type="evidence" value="ECO:0007669"/>
    <property type="project" value="InterPro"/>
</dbReference>
<feature type="region of interest" description="Disordered" evidence="7">
    <location>
        <begin position="21"/>
        <end position="57"/>
    </location>
</feature>
<keyword evidence="3" id="KW-0805">Transcription regulation</keyword>
<evidence type="ECO:0000313" key="9">
    <source>
        <dbReference type="EMBL" id="SGZ41006.1"/>
    </source>
</evidence>
<keyword evidence="4" id="KW-0238">DNA-binding</keyword>
<dbReference type="GO" id="GO:0051053">
    <property type="term" value="P:negative regulation of DNA metabolic process"/>
    <property type="evidence" value="ECO:0007669"/>
    <property type="project" value="EnsemblFungi"/>
</dbReference>
<proteinExistence type="inferred from homology"/>
<dbReference type="InterPro" id="IPR003173">
    <property type="entry name" value="PC4_C"/>
</dbReference>
<dbReference type="GO" id="GO:0060261">
    <property type="term" value="P:positive regulation of transcription initiation by RNA polymerase II"/>
    <property type="evidence" value="ECO:0007669"/>
    <property type="project" value="InterPro"/>
</dbReference>
<organism evidence="9 10">
    <name type="scientific">Hanseniaspora guilliermondii</name>
    <dbReference type="NCBI Taxonomy" id="56406"/>
    <lineage>
        <taxon>Eukaryota</taxon>
        <taxon>Fungi</taxon>
        <taxon>Dikarya</taxon>
        <taxon>Ascomycota</taxon>
        <taxon>Saccharomycotina</taxon>
        <taxon>Saccharomycetes</taxon>
        <taxon>Saccharomycodales</taxon>
        <taxon>Saccharomycodaceae</taxon>
        <taxon>Hanseniaspora</taxon>
    </lineage>
</organism>